<feature type="transmembrane region" description="Helical" evidence="1">
    <location>
        <begin position="30"/>
        <end position="51"/>
    </location>
</feature>
<gene>
    <name evidence="2" type="ORF">DW957_03060</name>
</gene>
<proteinExistence type="predicted"/>
<sequence>MEPLFISQWTHDNHSLYELVPIFRKHPSRILLITMPMVIIIVIFFLALWGIFGFQDYTWLIPLPAACFYFIYVFIDPYLRIHNSFKNKNDFEKISFYNDSFQFKYTTITKLLYPLPMHIHLLPLSQQLLLFIVLI</sequence>
<dbReference type="Proteomes" id="UP000284962">
    <property type="component" value="Unassembled WGS sequence"/>
</dbReference>
<evidence type="ECO:0000256" key="1">
    <source>
        <dbReference type="SAM" id="Phobius"/>
    </source>
</evidence>
<accession>A0A413QN98</accession>
<feature type="transmembrane region" description="Helical" evidence="1">
    <location>
        <begin position="57"/>
        <end position="79"/>
    </location>
</feature>
<organism evidence="2 3">
    <name type="scientific">Dorea formicigenerans</name>
    <dbReference type="NCBI Taxonomy" id="39486"/>
    <lineage>
        <taxon>Bacteria</taxon>
        <taxon>Bacillati</taxon>
        <taxon>Bacillota</taxon>
        <taxon>Clostridia</taxon>
        <taxon>Lachnospirales</taxon>
        <taxon>Lachnospiraceae</taxon>
        <taxon>Dorea</taxon>
    </lineage>
</organism>
<keyword evidence="1" id="KW-0812">Transmembrane</keyword>
<reference evidence="2 3" key="1">
    <citation type="submission" date="2018-08" db="EMBL/GenBank/DDBJ databases">
        <title>A genome reference for cultivated species of the human gut microbiota.</title>
        <authorList>
            <person name="Zou Y."/>
            <person name="Xue W."/>
            <person name="Luo G."/>
        </authorList>
    </citation>
    <scope>NUCLEOTIDE SEQUENCE [LARGE SCALE GENOMIC DNA]</scope>
    <source>
        <strain evidence="2 3">AM46-16</strain>
    </source>
</reference>
<dbReference type="EMBL" id="QSEW01000002">
    <property type="protein sequence ID" value="RHA01776.1"/>
    <property type="molecule type" value="Genomic_DNA"/>
</dbReference>
<evidence type="ECO:0000313" key="2">
    <source>
        <dbReference type="EMBL" id="RHA01776.1"/>
    </source>
</evidence>
<name>A0A413QN98_9FIRM</name>
<dbReference type="AlphaFoldDB" id="A0A413QN98"/>
<keyword evidence="1" id="KW-0472">Membrane</keyword>
<evidence type="ECO:0000313" key="3">
    <source>
        <dbReference type="Proteomes" id="UP000284962"/>
    </source>
</evidence>
<comment type="caution">
    <text evidence="2">The sequence shown here is derived from an EMBL/GenBank/DDBJ whole genome shotgun (WGS) entry which is preliminary data.</text>
</comment>
<protein>
    <submittedName>
        <fullName evidence="2">Uncharacterized protein</fullName>
    </submittedName>
</protein>
<keyword evidence="1" id="KW-1133">Transmembrane helix</keyword>